<dbReference type="PANTHER" id="PTHR39185">
    <property type="entry name" value="SWARMING MOTILITY PROTEIN SWRD"/>
    <property type="match status" value="1"/>
</dbReference>
<dbReference type="RefSeq" id="WP_050739393.1">
    <property type="nucleotide sequence ID" value="NZ_LGYO01000011.1"/>
</dbReference>
<name>A0A0L6U497_9FIRM</name>
<sequence length="64" mass="7491">MIELTKLNRRNDEKFILNCELIETIEEKPDTTIKLLNGKYYVVGESSGEVLSKIIAFKRKIFTR</sequence>
<reference evidence="2" key="1">
    <citation type="submission" date="2015-07" db="EMBL/GenBank/DDBJ databases">
        <title>Draft genome sequence of Acetobacterium bakii DSM 8293, a potential psychrophilic chemical producer through syngas fermentation.</title>
        <authorList>
            <person name="Song Y."/>
            <person name="Hwang S."/>
            <person name="Cho B.-K."/>
        </authorList>
    </citation>
    <scope>NUCLEOTIDE SEQUENCE [LARGE SCALE GENOMIC DNA]</scope>
    <source>
        <strain evidence="2">DSM 8239</strain>
    </source>
</reference>
<protein>
    <recommendedName>
        <fullName evidence="3">Flagellar protein FlbD</fullName>
    </recommendedName>
</protein>
<evidence type="ECO:0008006" key="3">
    <source>
        <dbReference type="Google" id="ProtNLM"/>
    </source>
</evidence>
<dbReference type="Proteomes" id="UP000036873">
    <property type="component" value="Unassembled WGS sequence"/>
</dbReference>
<organism evidence="1 2">
    <name type="scientific">Acetobacterium bakii</name>
    <dbReference type="NCBI Taxonomy" id="52689"/>
    <lineage>
        <taxon>Bacteria</taxon>
        <taxon>Bacillati</taxon>
        <taxon>Bacillota</taxon>
        <taxon>Clostridia</taxon>
        <taxon>Eubacteriales</taxon>
        <taxon>Eubacteriaceae</taxon>
        <taxon>Acetobacterium</taxon>
    </lineage>
</organism>
<dbReference type="Pfam" id="PF06289">
    <property type="entry name" value="FlbD"/>
    <property type="match status" value="1"/>
</dbReference>
<accession>A0A0L6U497</accession>
<proteinExistence type="predicted"/>
<dbReference type="STRING" id="52689.AKG39_05660"/>
<evidence type="ECO:0000313" key="1">
    <source>
        <dbReference type="EMBL" id="KNZ42630.1"/>
    </source>
</evidence>
<gene>
    <name evidence="1" type="ORF">AKG39_05660</name>
</gene>
<keyword evidence="2" id="KW-1185">Reference proteome</keyword>
<evidence type="ECO:0000313" key="2">
    <source>
        <dbReference type="Proteomes" id="UP000036873"/>
    </source>
</evidence>
<dbReference type="AlphaFoldDB" id="A0A0L6U497"/>
<dbReference type="OrthoDB" id="9799862at2"/>
<dbReference type="InterPro" id="IPR009384">
    <property type="entry name" value="SwrD-like"/>
</dbReference>
<comment type="caution">
    <text evidence="1">The sequence shown here is derived from an EMBL/GenBank/DDBJ whole genome shotgun (WGS) entry which is preliminary data.</text>
</comment>
<dbReference type="PANTHER" id="PTHR39185:SF1">
    <property type="entry name" value="SWARMING MOTILITY PROTEIN SWRD"/>
    <property type="match status" value="1"/>
</dbReference>
<dbReference type="EMBL" id="LGYO01000011">
    <property type="protein sequence ID" value="KNZ42630.1"/>
    <property type="molecule type" value="Genomic_DNA"/>
</dbReference>